<gene>
    <name evidence="1" type="ORF">Pla110_39010</name>
</gene>
<dbReference type="AlphaFoldDB" id="A0A518CSF7"/>
<keyword evidence="2" id="KW-1185">Reference proteome</keyword>
<sequence length="61" mass="6928">MPFTPFHMGPALPINAACGNRFSLLLYGYTQILMEWKRSTGLQFKIGNYTVSRTRFSVQAV</sequence>
<name>A0A518CSF7_9PLAN</name>
<evidence type="ECO:0000313" key="1">
    <source>
        <dbReference type="EMBL" id="QDU82146.1"/>
    </source>
</evidence>
<dbReference type="EMBL" id="CP036281">
    <property type="protein sequence ID" value="QDU82146.1"/>
    <property type="molecule type" value="Genomic_DNA"/>
</dbReference>
<protein>
    <submittedName>
        <fullName evidence="1">Uncharacterized protein</fullName>
    </submittedName>
</protein>
<proteinExistence type="predicted"/>
<organism evidence="1 2">
    <name type="scientific">Polystyrenella longa</name>
    <dbReference type="NCBI Taxonomy" id="2528007"/>
    <lineage>
        <taxon>Bacteria</taxon>
        <taxon>Pseudomonadati</taxon>
        <taxon>Planctomycetota</taxon>
        <taxon>Planctomycetia</taxon>
        <taxon>Planctomycetales</taxon>
        <taxon>Planctomycetaceae</taxon>
        <taxon>Polystyrenella</taxon>
    </lineage>
</organism>
<reference evidence="1 2" key="1">
    <citation type="submission" date="2019-02" db="EMBL/GenBank/DDBJ databases">
        <title>Deep-cultivation of Planctomycetes and their phenomic and genomic characterization uncovers novel biology.</title>
        <authorList>
            <person name="Wiegand S."/>
            <person name="Jogler M."/>
            <person name="Boedeker C."/>
            <person name="Pinto D."/>
            <person name="Vollmers J."/>
            <person name="Rivas-Marin E."/>
            <person name="Kohn T."/>
            <person name="Peeters S.H."/>
            <person name="Heuer A."/>
            <person name="Rast P."/>
            <person name="Oberbeckmann S."/>
            <person name="Bunk B."/>
            <person name="Jeske O."/>
            <person name="Meyerdierks A."/>
            <person name="Storesund J.E."/>
            <person name="Kallscheuer N."/>
            <person name="Luecker S."/>
            <person name="Lage O.M."/>
            <person name="Pohl T."/>
            <person name="Merkel B.J."/>
            <person name="Hornburger P."/>
            <person name="Mueller R.-W."/>
            <person name="Bruemmer F."/>
            <person name="Labrenz M."/>
            <person name="Spormann A.M."/>
            <person name="Op den Camp H."/>
            <person name="Overmann J."/>
            <person name="Amann R."/>
            <person name="Jetten M.S.M."/>
            <person name="Mascher T."/>
            <person name="Medema M.H."/>
            <person name="Devos D.P."/>
            <person name="Kaster A.-K."/>
            <person name="Ovreas L."/>
            <person name="Rohde M."/>
            <person name="Galperin M.Y."/>
            <person name="Jogler C."/>
        </authorList>
    </citation>
    <scope>NUCLEOTIDE SEQUENCE [LARGE SCALE GENOMIC DNA]</scope>
    <source>
        <strain evidence="1 2">Pla110</strain>
    </source>
</reference>
<evidence type="ECO:0000313" key="2">
    <source>
        <dbReference type="Proteomes" id="UP000317178"/>
    </source>
</evidence>
<accession>A0A518CSF7</accession>
<dbReference type="KEGG" id="plon:Pla110_39010"/>
<dbReference type="Proteomes" id="UP000317178">
    <property type="component" value="Chromosome"/>
</dbReference>